<dbReference type="AlphaFoldDB" id="A0A5E4SJ83"/>
<evidence type="ECO:0000256" key="1">
    <source>
        <dbReference type="SAM" id="MobiDB-lite"/>
    </source>
</evidence>
<dbReference type="NCBIfam" id="TIGR03510">
    <property type="entry name" value="XapX"/>
    <property type="match status" value="1"/>
</dbReference>
<dbReference type="OrthoDB" id="4302993at2"/>
<feature type="compositionally biased region" description="Basic and acidic residues" evidence="1">
    <location>
        <begin position="84"/>
        <end position="93"/>
    </location>
</feature>
<keyword evidence="3" id="KW-1185">Reference proteome</keyword>
<reference evidence="2 3" key="1">
    <citation type="submission" date="2019-08" db="EMBL/GenBank/DDBJ databases">
        <authorList>
            <person name="Peeters C."/>
        </authorList>
    </citation>
    <scope>NUCLEOTIDE SEQUENCE [LARGE SCALE GENOMIC DNA]</scope>
    <source>
        <strain evidence="2 3">LMG 31012</strain>
    </source>
</reference>
<gene>
    <name evidence="2" type="ORF">PEP31012_00801</name>
</gene>
<sequence>MKLYLVSLGVGVLVGIIYGGLGVRSPAPPVVALIGLLGMLIGEQVVPPVKRLLAGEPVNLVWFHRECIPKITGLPGPVAQPTKEAAKSDSRKA</sequence>
<name>A0A5E4SJ83_9BURK</name>
<dbReference type="Proteomes" id="UP000400981">
    <property type="component" value="Unassembled WGS sequence"/>
</dbReference>
<feature type="region of interest" description="Disordered" evidence="1">
    <location>
        <begin position="74"/>
        <end position="93"/>
    </location>
</feature>
<dbReference type="EMBL" id="CABPSH010000002">
    <property type="protein sequence ID" value="VVD75241.1"/>
    <property type="molecule type" value="Genomic_DNA"/>
</dbReference>
<accession>A0A5E4SJ83</accession>
<proteinExistence type="predicted"/>
<evidence type="ECO:0000313" key="3">
    <source>
        <dbReference type="Proteomes" id="UP000400981"/>
    </source>
</evidence>
<dbReference type="InterPro" id="IPR009872">
    <property type="entry name" value="DUF1427"/>
</dbReference>
<organism evidence="2 3">
    <name type="scientific">Pandoraea eparura</name>
    <dbReference type="NCBI Taxonomy" id="2508291"/>
    <lineage>
        <taxon>Bacteria</taxon>
        <taxon>Pseudomonadati</taxon>
        <taxon>Pseudomonadota</taxon>
        <taxon>Betaproteobacteria</taxon>
        <taxon>Burkholderiales</taxon>
        <taxon>Burkholderiaceae</taxon>
        <taxon>Pandoraea</taxon>
    </lineage>
</organism>
<evidence type="ECO:0000313" key="2">
    <source>
        <dbReference type="EMBL" id="VVD75241.1"/>
    </source>
</evidence>
<protein>
    <submittedName>
        <fullName evidence="2">ABC transporter substrate-binding protein</fullName>
    </submittedName>
</protein>
<dbReference type="InterPro" id="IPR020017">
    <property type="entry name" value="XapX_domain"/>
</dbReference>
<dbReference type="Pfam" id="PF07235">
    <property type="entry name" value="DUF1427"/>
    <property type="match status" value="1"/>
</dbReference>
<dbReference type="RefSeq" id="WP_150588086.1">
    <property type="nucleotide sequence ID" value="NZ_CABPSH010000002.1"/>
</dbReference>